<comment type="caution">
    <text evidence="1">The sequence shown here is derived from an EMBL/GenBank/DDBJ whole genome shotgun (WGS) entry which is preliminary data.</text>
</comment>
<evidence type="ECO:0000313" key="2">
    <source>
        <dbReference type="Proteomes" id="UP000005396"/>
    </source>
</evidence>
<dbReference type="Proteomes" id="UP000005396">
    <property type="component" value="Unassembled WGS sequence"/>
</dbReference>
<evidence type="ECO:0000313" key="1">
    <source>
        <dbReference type="EMBL" id="EDP12972.1"/>
    </source>
</evidence>
<reference evidence="1 2" key="1">
    <citation type="submission" date="2007-08" db="EMBL/GenBank/DDBJ databases">
        <authorList>
            <person name="Fulton L."/>
            <person name="Clifton S."/>
            <person name="Fulton B."/>
            <person name="Xu J."/>
            <person name="Minx P."/>
            <person name="Pepin K.H."/>
            <person name="Johnson M."/>
            <person name="Thiruvilangam P."/>
            <person name="Bhonagiri V."/>
            <person name="Nash W.E."/>
            <person name="Mardis E.R."/>
            <person name="Wilson R.K."/>
        </authorList>
    </citation>
    <scope>NUCLEOTIDE SEQUENCE [LARGE SCALE GENOMIC DNA]</scope>
    <source>
        <strain evidence="2">ATCC BAA-613 / DSM 15670 / CCUG 46953 / JCM 12243 / WAL 16351</strain>
    </source>
</reference>
<reference evidence="1 2" key="2">
    <citation type="submission" date="2007-09" db="EMBL/GenBank/DDBJ databases">
        <title>Draft genome sequence of Clostridium bolteae (ATCC BAA-613).</title>
        <authorList>
            <person name="Sudarsanam P."/>
            <person name="Ley R."/>
            <person name="Guruge J."/>
            <person name="Turnbaugh P.J."/>
            <person name="Mahowald M."/>
            <person name="Liep D."/>
            <person name="Gordon J."/>
        </authorList>
    </citation>
    <scope>NUCLEOTIDE SEQUENCE [LARGE SCALE GENOMIC DNA]</scope>
    <source>
        <strain evidence="2">ATCC BAA-613 / DSM 15670 / CCUG 46953 / JCM 12243 / WAL 16351</strain>
    </source>
</reference>
<organism evidence="1 2">
    <name type="scientific">Enterocloster bolteae (strain ATCC BAA-613 / DSM 15670 / CCUG 46953 / JCM 12243 / WAL 16351)</name>
    <name type="common">Clostridium bolteae</name>
    <dbReference type="NCBI Taxonomy" id="411902"/>
    <lineage>
        <taxon>Bacteria</taxon>
        <taxon>Bacillati</taxon>
        <taxon>Bacillota</taxon>
        <taxon>Clostridia</taxon>
        <taxon>Lachnospirales</taxon>
        <taxon>Lachnospiraceae</taxon>
        <taxon>Enterocloster</taxon>
    </lineage>
</organism>
<dbReference type="AlphaFoldDB" id="A8S3G1"/>
<dbReference type="HOGENOM" id="CLU_3372989_0_0_9"/>
<dbReference type="EMBL" id="ABCC02000057">
    <property type="protein sequence ID" value="EDP12972.1"/>
    <property type="molecule type" value="Genomic_DNA"/>
</dbReference>
<protein>
    <submittedName>
        <fullName evidence="1">Uncharacterized protein</fullName>
    </submittedName>
</protein>
<dbReference type="PaxDb" id="411902-CLOBOL_06604"/>
<name>A8S3G1_ENTBW</name>
<proteinExistence type="predicted"/>
<gene>
    <name evidence="1" type="ORF">CLOBOL_06604</name>
</gene>
<accession>A8S3G1</accession>
<sequence length="34" mass="3985">MFHLILYCASGFYEIRVGVRQDFGQNMTCKHFTA</sequence>